<accession>A0A495EDU6</accession>
<organism evidence="1 2">
    <name type="scientific">Maribacter vaceletii</name>
    <dbReference type="NCBI Taxonomy" id="1206816"/>
    <lineage>
        <taxon>Bacteria</taxon>
        <taxon>Pseudomonadati</taxon>
        <taxon>Bacteroidota</taxon>
        <taxon>Flavobacteriia</taxon>
        <taxon>Flavobacteriales</taxon>
        <taxon>Flavobacteriaceae</taxon>
        <taxon>Maribacter</taxon>
    </lineage>
</organism>
<dbReference type="InterPro" id="IPR019850">
    <property type="entry name" value="GldD-like"/>
</dbReference>
<dbReference type="AlphaFoldDB" id="A0A495EDU6"/>
<keyword evidence="2" id="KW-1185">Reference proteome</keyword>
<dbReference type="EMBL" id="RBIQ01000007">
    <property type="protein sequence ID" value="RKR15065.1"/>
    <property type="molecule type" value="Genomic_DNA"/>
</dbReference>
<gene>
    <name evidence="1" type="ORF">CLV91_1147</name>
</gene>
<dbReference type="NCBIfam" id="TIGR03512">
    <property type="entry name" value="GldD_lipo"/>
    <property type="match status" value="1"/>
</dbReference>
<dbReference type="Pfam" id="PF25593">
    <property type="entry name" value="GldD_lipo"/>
    <property type="match status" value="1"/>
</dbReference>
<dbReference type="Proteomes" id="UP000269412">
    <property type="component" value="Unassembled WGS sequence"/>
</dbReference>
<evidence type="ECO:0000313" key="2">
    <source>
        <dbReference type="Proteomes" id="UP000269412"/>
    </source>
</evidence>
<evidence type="ECO:0000313" key="1">
    <source>
        <dbReference type="EMBL" id="RKR15065.1"/>
    </source>
</evidence>
<name>A0A495EDU6_9FLAO</name>
<reference evidence="1 2" key="1">
    <citation type="submission" date="2018-10" db="EMBL/GenBank/DDBJ databases">
        <title>Genomic Encyclopedia of Archaeal and Bacterial Type Strains, Phase II (KMG-II): from individual species to whole genera.</title>
        <authorList>
            <person name="Goeker M."/>
        </authorList>
    </citation>
    <scope>NUCLEOTIDE SEQUENCE [LARGE SCALE GENOMIC DNA]</scope>
    <source>
        <strain evidence="1 2">DSM 25230</strain>
    </source>
</reference>
<protein>
    <submittedName>
        <fullName evidence="1">Protein involved in gliding motility GldD</fullName>
    </submittedName>
</protein>
<dbReference type="RefSeq" id="WP_211333190.1">
    <property type="nucleotide sequence ID" value="NZ_RBIQ01000007.1"/>
</dbReference>
<proteinExistence type="predicted"/>
<comment type="caution">
    <text evidence="1">The sequence shown here is derived from an EMBL/GenBank/DDBJ whole genome shotgun (WGS) entry which is preliminary data.</text>
</comment>
<sequence length="186" mass="21181">MILKYSFSVLIVLICLVSCQEKEPLPKPKAQLRLEYVLGNDKKVETSNFEFLYNDNALIDKKEDNSFVISYPDMKGAIFISYKKVDNNLSKLITDAERLSYEHAVKADGIHPQVFSNPEKKVHGVLFEVVGNAASQSQFFATDSTNHFLTGSLYFYTKPNYDSIYPAAAYLKEDIGKIMESLKWKD</sequence>